<accession>A0AAD1R5A0</accession>
<dbReference type="EMBL" id="OW240912">
    <property type="protein sequence ID" value="CAH2223543.1"/>
    <property type="molecule type" value="Genomic_DNA"/>
</dbReference>
<sequence length="128" mass="14054">MAAESEADISPTSPAPSDLSCRSQVAGREADIREILKSLPSKADLANMLGKQEATFQTKVETIEAEVQQVNQRVTDSAQITHLSSTMESQASMAGFQRYMDDLDNRGCRNNLRVTGLHRSYKLIAGCY</sequence>
<proteinExistence type="predicted"/>
<gene>
    <name evidence="2" type="ORF">PECUL_23A023109</name>
</gene>
<feature type="region of interest" description="Disordered" evidence="1">
    <location>
        <begin position="1"/>
        <end position="24"/>
    </location>
</feature>
<reference evidence="2" key="1">
    <citation type="submission" date="2022-03" db="EMBL/GenBank/DDBJ databases">
        <authorList>
            <person name="Alioto T."/>
            <person name="Alioto T."/>
            <person name="Gomez Garrido J."/>
        </authorList>
    </citation>
    <scope>NUCLEOTIDE SEQUENCE</scope>
</reference>
<organism evidence="2 3">
    <name type="scientific">Pelobates cultripes</name>
    <name type="common">Western spadefoot toad</name>
    <dbReference type="NCBI Taxonomy" id="61616"/>
    <lineage>
        <taxon>Eukaryota</taxon>
        <taxon>Metazoa</taxon>
        <taxon>Chordata</taxon>
        <taxon>Craniata</taxon>
        <taxon>Vertebrata</taxon>
        <taxon>Euteleostomi</taxon>
        <taxon>Amphibia</taxon>
        <taxon>Batrachia</taxon>
        <taxon>Anura</taxon>
        <taxon>Pelobatoidea</taxon>
        <taxon>Pelobatidae</taxon>
        <taxon>Pelobates</taxon>
    </lineage>
</organism>
<evidence type="ECO:0000256" key="1">
    <source>
        <dbReference type="SAM" id="MobiDB-lite"/>
    </source>
</evidence>
<protein>
    <submittedName>
        <fullName evidence="2">Uncharacterized protein</fullName>
    </submittedName>
</protein>
<evidence type="ECO:0000313" key="2">
    <source>
        <dbReference type="EMBL" id="CAH2223543.1"/>
    </source>
</evidence>
<dbReference type="Proteomes" id="UP001295444">
    <property type="component" value="Chromosome 01"/>
</dbReference>
<keyword evidence="3" id="KW-1185">Reference proteome</keyword>
<evidence type="ECO:0000313" key="3">
    <source>
        <dbReference type="Proteomes" id="UP001295444"/>
    </source>
</evidence>
<name>A0AAD1R5A0_PELCU</name>
<dbReference type="AlphaFoldDB" id="A0AAD1R5A0"/>